<reference evidence="2 3" key="1">
    <citation type="journal article" date="2024" name="Front Chem Biol">
        <title>Unveiling the potential of Daldinia eschscholtzii MFLUCC 19-0629 through bioactivity and bioinformatics studies for enhanced sustainable agriculture production.</title>
        <authorList>
            <person name="Brooks S."/>
            <person name="Weaver J.A."/>
            <person name="Klomchit A."/>
            <person name="Alharthi S.A."/>
            <person name="Onlamun T."/>
            <person name="Nurani R."/>
            <person name="Vong T.K."/>
            <person name="Alberti F."/>
            <person name="Greco C."/>
        </authorList>
    </citation>
    <scope>NUCLEOTIDE SEQUENCE [LARGE SCALE GENOMIC DNA]</scope>
    <source>
        <strain evidence="2">MFLUCC 19-0629</strain>
    </source>
</reference>
<protein>
    <submittedName>
        <fullName evidence="2">Uncharacterized protein</fullName>
    </submittedName>
</protein>
<keyword evidence="1" id="KW-0472">Membrane</keyword>
<feature type="transmembrane region" description="Helical" evidence="1">
    <location>
        <begin position="61"/>
        <end position="79"/>
    </location>
</feature>
<evidence type="ECO:0000313" key="2">
    <source>
        <dbReference type="EMBL" id="KAK6956647.1"/>
    </source>
</evidence>
<proteinExistence type="predicted"/>
<evidence type="ECO:0000256" key="1">
    <source>
        <dbReference type="SAM" id="Phobius"/>
    </source>
</evidence>
<feature type="transmembrane region" description="Helical" evidence="1">
    <location>
        <begin position="85"/>
        <end position="102"/>
    </location>
</feature>
<keyword evidence="3" id="KW-1185">Reference proteome</keyword>
<gene>
    <name evidence="2" type="ORF">Daesc_001926</name>
</gene>
<feature type="transmembrane region" description="Helical" evidence="1">
    <location>
        <begin position="243"/>
        <end position="265"/>
    </location>
</feature>
<feature type="transmembrane region" description="Helical" evidence="1">
    <location>
        <begin position="189"/>
        <end position="210"/>
    </location>
</feature>
<comment type="caution">
    <text evidence="2">The sequence shown here is derived from an EMBL/GenBank/DDBJ whole genome shotgun (WGS) entry which is preliminary data.</text>
</comment>
<feature type="transmembrane region" description="Helical" evidence="1">
    <location>
        <begin position="18"/>
        <end position="40"/>
    </location>
</feature>
<feature type="transmembrane region" description="Helical" evidence="1">
    <location>
        <begin position="123"/>
        <end position="144"/>
    </location>
</feature>
<feature type="transmembrane region" description="Helical" evidence="1">
    <location>
        <begin position="277"/>
        <end position="299"/>
    </location>
</feature>
<evidence type="ECO:0000313" key="3">
    <source>
        <dbReference type="Proteomes" id="UP001369815"/>
    </source>
</evidence>
<dbReference type="Proteomes" id="UP001369815">
    <property type="component" value="Unassembled WGS sequence"/>
</dbReference>
<name>A0AAX6MW72_9PEZI</name>
<keyword evidence="1" id="KW-0812">Transmembrane</keyword>
<sequence length="315" mass="34326">MAPSNQASVAGLPDINSILLPLSIIGFLLQWGTMLVQGSLTQYITVAWQGYFPSGTPVKNVWTGVFPLDLPLVILVAFFQSPAFWQMLWGFFGVASAVSTYTRLYIRHRLPNSPSIPFDQAQALPFTAVLQILLVPVVVAPYILGATLTQVAYGTVAYFLSPLIAGPFQDLISNLIARIGPIFANPVVLSYYIVGTFSAVVHWAVVLFTFRSPELDLFTLYVPNPSLVRRGSSTQISESGHHFIQYGYLFFNIAVLILGKCVFTLDKKVAGRAQANHPLLTVAAITLVGGPGAGMAWILSKRESTMATRAPVKDY</sequence>
<organism evidence="2 3">
    <name type="scientific">Daldinia eschscholtzii</name>
    <dbReference type="NCBI Taxonomy" id="292717"/>
    <lineage>
        <taxon>Eukaryota</taxon>
        <taxon>Fungi</taxon>
        <taxon>Dikarya</taxon>
        <taxon>Ascomycota</taxon>
        <taxon>Pezizomycotina</taxon>
        <taxon>Sordariomycetes</taxon>
        <taxon>Xylariomycetidae</taxon>
        <taxon>Xylariales</taxon>
        <taxon>Hypoxylaceae</taxon>
        <taxon>Daldinia</taxon>
    </lineage>
</organism>
<dbReference type="EMBL" id="JBANMG010000002">
    <property type="protein sequence ID" value="KAK6956647.1"/>
    <property type="molecule type" value="Genomic_DNA"/>
</dbReference>
<keyword evidence="1" id="KW-1133">Transmembrane helix</keyword>
<dbReference type="AlphaFoldDB" id="A0AAX6MW72"/>
<accession>A0AAX6MW72</accession>